<comment type="subcellular location">
    <subcellularLocation>
        <location evidence="1">Membrane</location>
        <topology evidence="1">Multi-pass membrane protein</topology>
    </subcellularLocation>
</comment>
<dbReference type="InterPro" id="IPR020846">
    <property type="entry name" value="MFS_dom"/>
</dbReference>
<feature type="transmembrane region" description="Helical" evidence="6">
    <location>
        <begin position="389"/>
        <end position="410"/>
    </location>
</feature>
<feature type="transmembrane region" description="Helical" evidence="6">
    <location>
        <begin position="216"/>
        <end position="236"/>
    </location>
</feature>
<dbReference type="SUPFAM" id="SSF103473">
    <property type="entry name" value="MFS general substrate transporter"/>
    <property type="match status" value="1"/>
</dbReference>
<accession>A0AA39R782</accession>
<evidence type="ECO:0000256" key="3">
    <source>
        <dbReference type="ARBA" id="ARBA00022989"/>
    </source>
</evidence>
<feature type="domain" description="Major facilitator superfamily (MFS) profile" evidence="7">
    <location>
        <begin position="1"/>
        <end position="478"/>
    </location>
</feature>
<evidence type="ECO:0000313" key="8">
    <source>
        <dbReference type="EMBL" id="KAK0514989.1"/>
    </source>
</evidence>
<feature type="transmembrane region" description="Helical" evidence="6">
    <location>
        <begin position="455"/>
        <end position="473"/>
    </location>
</feature>
<dbReference type="GO" id="GO:0022857">
    <property type="term" value="F:transmembrane transporter activity"/>
    <property type="evidence" value="ECO:0007669"/>
    <property type="project" value="InterPro"/>
</dbReference>
<dbReference type="Gene3D" id="1.20.1250.20">
    <property type="entry name" value="MFS general substrate transporter like domains"/>
    <property type="match status" value="1"/>
</dbReference>
<keyword evidence="4 6" id="KW-0472">Membrane</keyword>
<feature type="transmembrane region" description="Helical" evidence="6">
    <location>
        <begin position="422"/>
        <end position="443"/>
    </location>
</feature>
<feature type="transmembrane region" description="Helical" evidence="6">
    <location>
        <begin position="357"/>
        <end position="377"/>
    </location>
</feature>
<keyword evidence="9" id="KW-1185">Reference proteome</keyword>
<dbReference type="PROSITE" id="PS50850">
    <property type="entry name" value="MFS"/>
    <property type="match status" value="1"/>
</dbReference>
<evidence type="ECO:0000313" key="9">
    <source>
        <dbReference type="Proteomes" id="UP001166286"/>
    </source>
</evidence>
<dbReference type="GO" id="GO:0016020">
    <property type="term" value="C:membrane"/>
    <property type="evidence" value="ECO:0007669"/>
    <property type="project" value="UniProtKB-SubCell"/>
</dbReference>
<keyword evidence="3 6" id="KW-1133">Transmembrane helix</keyword>
<feature type="transmembrane region" description="Helical" evidence="6">
    <location>
        <begin position="186"/>
        <end position="204"/>
    </location>
</feature>
<feature type="transmembrane region" description="Helical" evidence="6">
    <location>
        <begin position="291"/>
        <end position="316"/>
    </location>
</feature>
<dbReference type="Pfam" id="PF07690">
    <property type="entry name" value="MFS_1"/>
    <property type="match status" value="1"/>
</dbReference>
<proteinExistence type="predicted"/>
<keyword evidence="2 6" id="KW-0812">Transmembrane</keyword>
<evidence type="ECO:0000256" key="2">
    <source>
        <dbReference type="ARBA" id="ARBA00022692"/>
    </source>
</evidence>
<feature type="transmembrane region" description="Helical" evidence="6">
    <location>
        <begin position="153"/>
        <end position="174"/>
    </location>
</feature>
<dbReference type="PANTHER" id="PTHR23502:SF60">
    <property type="entry name" value="MAJOR FACILITATOR SUPERFAMILY (MFS) PROFILE DOMAIN-CONTAINING PROTEIN-RELATED"/>
    <property type="match status" value="1"/>
</dbReference>
<evidence type="ECO:0000256" key="6">
    <source>
        <dbReference type="SAM" id="Phobius"/>
    </source>
</evidence>
<feature type="compositionally biased region" description="Polar residues" evidence="5">
    <location>
        <begin position="45"/>
        <end position="62"/>
    </location>
</feature>
<feature type="region of interest" description="Disordered" evidence="5">
    <location>
        <begin position="1"/>
        <end position="70"/>
    </location>
</feature>
<dbReference type="Proteomes" id="UP001166286">
    <property type="component" value="Unassembled WGS sequence"/>
</dbReference>
<dbReference type="InterPro" id="IPR011701">
    <property type="entry name" value="MFS"/>
</dbReference>
<feature type="compositionally biased region" description="Basic and acidic residues" evidence="5">
    <location>
        <begin position="23"/>
        <end position="34"/>
    </location>
</feature>
<evidence type="ECO:0000259" key="7">
    <source>
        <dbReference type="PROSITE" id="PS50850"/>
    </source>
</evidence>
<gene>
    <name evidence="8" type="ORF">JMJ35_002368</name>
</gene>
<feature type="transmembrane region" description="Helical" evidence="6">
    <location>
        <begin position="128"/>
        <end position="147"/>
    </location>
</feature>
<organism evidence="8 9">
    <name type="scientific">Cladonia borealis</name>
    <dbReference type="NCBI Taxonomy" id="184061"/>
    <lineage>
        <taxon>Eukaryota</taxon>
        <taxon>Fungi</taxon>
        <taxon>Dikarya</taxon>
        <taxon>Ascomycota</taxon>
        <taxon>Pezizomycotina</taxon>
        <taxon>Lecanoromycetes</taxon>
        <taxon>OSLEUM clade</taxon>
        <taxon>Lecanoromycetidae</taxon>
        <taxon>Lecanorales</taxon>
        <taxon>Lecanorineae</taxon>
        <taxon>Cladoniaceae</taxon>
        <taxon>Cladonia</taxon>
    </lineage>
</organism>
<dbReference type="InterPro" id="IPR036259">
    <property type="entry name" value="MFS_trans_sf"/>
</dbReference>
<evidence type="ECO:0000256" key="5">
    <source>
        <dbReference type="SAM" id="MobiDB-lite"/>
    </source>
</evidence>
<evidence type="ECO:0000256" key="1">
    <source>
        <dbReference type="ARBA" id="ARBA00004141"/>
    </source>
</evidence>
<reference evidence="8" key="1">
    <citation type="submission" date="2023-03" db="EMBL/GenBank/DDBJ databases">
        <title>Complete genome of Cladonia borealis.</title>
        <authorList>
            <person name="Park H."/>
        </authorList>
    </citation>
    <scope>NUCLEOTIDE SEQUENCE</scope>
    <source>
        <strain evidence="8">ANT050790</strain>
    </source>
</reference>
<dbReference type="AlphaFoldDB" id="A0AA39R782"/>
<name>A0AA39R782_9LECA</name>
<dbReference type="EMBL" id="JAFEKC020000004">
    <property type="protein sequence ID" value="KAK0514989.1"/>
    <property type="molecule type" value="Genomic_DNA"/>
</dbReference>
<feature type="transmembrane region" description="Helical" evidence="6">
    <location>
        <begin position="81"/>
        <end position="108"/>
    </location>
</feature>
<protein>
    <recommendedName>
        <fullName evidence="7">Major facilitator superfamily (MFS) profile domain-containing protein</fullName>
    </recommendedName>
</protein>
<dbReference type="PANTHER" id="PTHR23502">
    <property type="entry name" value="MAJOR FACILITATOR SUPERFAMILY"/>
    <property type="match status" value="1"/>
</dbReference>
<evidence type="ECO:0000256" key="4">
    <source>
        <dbReference type="ARBA" id="ARBA00023136"/>
    </source>
</evidence>
<sequence>MAQSDAPTEFHDLEKANVVGDESASHEHIAHEESSSSASVDGEKQAQSSPESVDTSEASQSYLVKWDGPDDPTNPHNWPTLFRWAVTILKSCGGFITMMSGSMIAPALPALSHDLHMSQAKLYGRRPVWLICGVFYSVWSIVSGFSPNKVTLVASRLLSGFGGSVDFVIAYPVRSDIWKPEERGKSFAIASFLPLLGPAIGPLVGGAISQMIGWRWIFWVVAIFIGCLMFVGIFFFPETSAARILGNKARKLSKDTGGHYHTEYEGPNMKLSDKLWTSITRPTRLLATQPILQLVSVFMAYNFGVLYFVLSTFASLFTDEYHQTVSQIGYHYLALAVGYCFANQKRTGGSTAPEYRVPLMVPGGLLIPIGLFWYGWSAQAKLHWIMPDIGAAIFGCGFILNTQAMGAYILDSFGKYTASATAASQVLRMTAGFVFPIFASAMYHRLGWGWGNSTLGFIALVFGLPAPLILWMFDAKIRAMGKQQW</sequence>
<comment type="caution">
    <text evidence="8">The sequence shown here is derived from an EMBL/GenBank/DDBJ whole genome shotgun (WGS) entry which is preliminary data.</text>
</comment>